<dbReference type="PROSITE" id="PS51257">
    <property type="entry name" value="PROKAR_LIPOPROTEIN"/>
    <property type="match status" value="1"/>
</dbReference>
<evidence type="ECO:0000259" key="2">
    <source>
        <dbReference type="PROSITE" id="PS51704"/>
    </source>
</evidence>
<accession>A0ABU1B6I5</accession>
<feature type="chain" id="PRO_5045999487" evidence="1">
    <location>
        <begin position="24"/>
        <end position="470"/>
    </location>
</feature>
<protein>
    <submittedName>
        <fullName evidence="3">Glycerophosphodiester phosphodiesterase family protein</fullName>
    </submittedName>
</protein>
<dbReference type="PROSITE" id="PS51704">
    <property type="entry name" value="GP_PDE"/>
    <property type="match status" value="1"/>
</dbReference>
<reference evidence="3 4" key="1">
    <citation type="submission" date="2023-08" db="EMBL/GenBank/DDBJ databases">
        <title>Pseudoalteromonas haloplanktis LL1 genome.</title>
        <authorList>
            <person name="Wu S."/>
        </authorList>
    </citation>
    <scope>NUCLEOTIDE SEQUENCE [LARGE SCALE GENOMIC DNA]</scope>
    <source>
        <strain evidence="3 4">LL1</strain>
    </source>
</reference>
<dbReference type="RefSeq" id="WP_309038168.1">
    <property type="nucleotide sequence ID" value="NZ_JAVIFY010000001.1"/>
</dbReference>
<dbReference type="PANTHER" id="PTHR46211:SF14">
    <property type="entry name" value="GLYCEROPHOSPHODIESTER PHOSPHODIESTERASE"/>
    <property type="match status" value="1"/>
</dbReference>
<evidence type="ECO:0000313" key="3">
    <source>
        <dbReference type="EMBL" id="MDQ9090180.1"/>
    </source>
</evidence>
<dbReference type="InterPro" id="IPR017946">
    <property type="entry name" value="PLC-like_Pdiesterase_TIM-brl"/>
</dbReference>
<dbReference type="Pfam" id="PF03009">
    <property type="entry name" value="GDPD"/>
    <property type="match status" value="1"/>
</dbReference>
<evidence type="ECO:0000313" key="4">
    <source>
        <dbReference type="Proteomes" id="UP001226574"/>
    </source>
</evidence>
<sequence length="470" mass="53284">MHIFSYKNSLFFSFIISCLFLTACQSTTSEPAQKLTITEITATKARADAIAARGFYETEIGNINYIAQRQCSDFQLQSHRGSIRYPENSINAVIDAIDNNFDVVEIDVRITRDDVWVVHHDARTGRETGTIDNKQRKIESIRYEKEWGYLRERDQDSGMLTSSVPPSFKQLASAFSSASKPGQKLNIEIKSRAGVDDLKMLDYLAFKYLGSGNYFFSSLEMRNLIRMRNINPDIYLAYIQSPAKASLQKLAADLKKGAGSDPIYERNKEQLESIQAYGSRRHRVTRYDSPVRLDKLKKQLKRNFGYVLDIRHYRQSANTLKYAAKRSGIPIATYSINGHDYHEKTLLAQSKQHRPDSVIIDDTVYGFCSVFELPTVKPLYTTDSNAKLIASMPADLDLERLDNLANYAQNKLYPAVGNTLKSTATESYIPKKTATKSTTPVPNLEIGSREADEAFNLETDPVIELELRKK</sequence>
<keyword evidence="4" id="KW-1185">Reference proteome</keyword>
<dbReference type="InterPro" id="IPR030395">
    <property type="entry name" value="GP_PDE_dom"/>
</dbReference>
<dbReference type="Proteomes" id="UP001226574">
    <property type="component" value="Unassembled WGS sequence"/>
</dbReference>
<organism evidence="3 4">
    <name type="scientific">Pseudoalteromonas haloplanktis</name>
    <name type="common">Alteromonas haloplanktis</name>
    <dbReference type="NCBI Taxonomy" id="228"/>
    <lineage>
        <taxon>Bacteria</taxon>
        <taxon>Pseudomonadati</taxon>
        <taxon>Pseudomonadota</taxon>
        <taxon>Gammaproteobacteria</taxon>
        <taxon>Alteromonadales</taxon>
        <taxon>Pseudoalteromonadaceae</taxon>
        <taxon>Pseudoalteromonas</taxon>
    </lineage>
</organism>
<dbReference type="Gene3D" id="3.20.20.190">
    <property type="entry name" value="Phosphatidylinositol (PI) phosphodiesterase"/>
    <property type="match status" value="1"/>
</dbReference>
<dbReference type="PANTHER" id="PTHR46211">
    <property type="entry name" value="GLYCEROPHOSPHORYL DIESTER PHOSPHODIESTERASE"/>
    <property type="match status" value="1"/>
</dbReference>
<feature type="domain" description="GP-PDE" evidence="2">
    <location>
        <begin position="73"/>
        <end position="344"/>
    </location>
</feature>
<dbReference type="SUPFAM" id="SSF51695">
    <property type="entry name" value="PLC-like phosphodiesterases"/>
    <property type="match status" value="1"/>
</dbReference>
<proteinExistence type="predicted"/>
<keyword evidence="1" id="KW-0732">Signal</keyword>
<comment type="caution">
    <text evidence="3">The sequence shown here is derived from an EMBL/GenBank/DDBJ whole genome shotgun (WGS) entry which is preliminary data.</text>
</comment>
<name>A0ABU1B6I5_PSEHA</name>
<gene>
    <name evidence="3" type="ORF">RC083_01095</name>
</gene>
<dbReference type="EMBL" id="JAVIFY010000001">
    <property type="protein sequence ID" value="MDQ9090180.1"/>
    <property type="molecule type" value="Genomic_DNA"/>
</dbReference>
<feature type="signal peptide" evidence="1">
    <location>
        <begin position="1"/>
        <end position="23"/>
    </location>
</feature>
<evidence type="ECO:0000256" key="1">
    <source>
        <dbReference type="SAM" id="SignalP"/>
    </source>
</evidence>